<dbReference type="GO" id="GO:0005975">
    <property type="term" value="P:carbohydrate metabolic process"/>
    <property type="evidence" value="ECO:0007669"/>
    <property type="project" value="InterPro"/>
</dbReference>
<comment type="similarity">
    <text evidence="1">Belongs to the glycosyl hydrolase 13 family.</text>
</comment>
<dbReference type="Gene3D" id="3.20.20.80">
    <property type="entry name" value="Glycosidases"/>
    <property type="match status" value="1"/>
</dbReference>
<keyword evidence="2" id="KW-0732">Signal</keyword>
<proteinExistence type="inferred from homology"/>
<dbReference type="SUPFAM" id="SSF51445">
    <property type="entry name" value="(Trans)glycosidases"/>
    <property type="match status" value="1"/>
</dbReference>
<feature type="chain" id="PRO_5013847566" evidence="2">
    <location>
        <begin position="21"/>
        <end position="1030"/>
    </location>
</feature>
<dbReference type="InterPro" id="IPR032522">
    <property type="entry name" value="DUF4961"/>
</dbReference>
<accession>A0A2G0CGV2</accession>
<dbReference type="OrthoDB" id="9761875at2"/>
<dbReference type="PROSITE" id="PS51257">
    <property type="entry name" value="PROKAR_LIPOPROTEIN"/>
    <property type="match status" value="1"/>
</dbReference>
<evidence type="ECO:0000256" key="1">
    <source>
        <dbReference type="ARBA" id="ARBA00008061"/>
    </source>
</evidence>
<dbReference type="InterPro" id="IPR013783">
    <property type="entry name" value="Ig-like_fold"/>
</dbReference>
<dbReference type="Pfam" id="PF16328">
    <property type="entry name" value="DUF4961"/>
    <property type="match status" value="1"/>
</dbReference>
<evidence type="ECO:0000256" key="2">
    <source>
        <dbReference type="SAM" id="SignalP"/>
    </source>
</evidence>
<feature type="signal peptide" evidence="2">
    <location>
        <begin position="1"/>
        <end position="20"/>
    </location>
</feature>
<feature type="domain" description="Glycosyl hydrolase family 13 catalytic" evidence="3">
    <location>
        <begin position="472"/>
        <end position="843"/>
    </location>
</feature>
<reference evidence="4 5" key="1">
    <citation type="submission" date="2017-10" db="EMBL/GenBank/DDBJ databases">
        <title>The draft genome sequence of Lewinella marina KCTC 32374.</title>
        <authorList>
            <person name="Wang K."/>
        </authorList>
    </citation>
    <scope>NUCLEOTIDE SEQUENCE [LARGE SCALE GENOMIC DNA]</scope>
    <source>
        <strain evidence="4 5">MKG-38</strain>
    </source>
</reference>
<protein>
    <submittedName>
        <fullName evidence="4">1,4-alpha-glucan-branching protein</fullName>
    </submittedName>
</protein>
<evidence type="ECO:0000313" key="5">
    <source>
        <dbReference type="Proteomes" id="UP000226437"/>
    </source>
</evidence>
<dbReference type="PANTHER" id="PTHR43002">
    <property type="entry name" value="GLYCOGEN DEBRANCHING ENZYME"/>
    <property type="match status" value="1"/>
</dbReference>
<dbReference type="NCBIfam" id="TIGR04183">
    <property type="entry name" value="Por_Secre_tail"/>
    <property type="match status" value="1"/>
</dbReference>
<dbReference type="Pfam" id="PF00128">
    <property type="entry name" value="Alpha-amylase"/>
    <property type="match status" value="2"/>
</dbReference>
<dbReference type="Proteomes" id="UP000226437">
    <property type="component" value="Unassembled WGS sequence"/>
</dbReference>
<name>A0A2G0CGV2_9BACT</name>
<dbReference type="InterPro" id="IPR006047">
    <property type="entry name" value="GH13_cat_dom"/>
</dbReference>
<dbReference type="InterPro" id="IPR026444">
    <property type="entry name" value="Secre_tail"/>
</dbReference>
<dbReference type="AlphaFoldDB" id="A0A2G0CGV2"/>
<comment type="caution">
    <text evidence="4">The sequence shown here is derived from an EMBL/GenBank/DDBJ whole genome shotgun (WGS) entry which is preliminary data.</text>
</comment>
<evidence type="ECO:0000313" key="4">
    <source>
        <dbReference type="EMBL" id="PHK99147.1"/>
    </source>
</evidence>
<dbReference type="InterPro" id="IPR014756">
    <property type="entry name" value="Ig_E-set"/>
</dbReference>
<dbReference type="RefSeq" id="WP_099105764.1">
    <property type="nucleotide sequence ID" value="NZ_JAATJF010000002.1"/>
</dbReference>
<dbReference type="CDD" id="cd11350">
    <property type="entry name" value="AmyAc_4"/>
    <property type="match status" value="1"/>
</dbReference>
<sequence length="1030" mass="113224">MQKPLLLFLFLLFGLSCLQAQLVTTDPAAPVAGQALTITFDATQGTGGLQNCGCDVYLHAGVITDGSTSSSDWKYVKTIWGEANPDWKLQPVSGQPNKYTYTFSPSIREYFGVPSGTEIKQIALVFRDGPGNREGKATGGSDIFIDVNSGTALAVNLVGNPGSATYPLGKSLPVTVGATAEATLKLYDNDSLLTTTVGTELTYDVRLRDPGEHVLKVVASADGQEVKDSFRITGKLVVERFLPNSPVVTAAPGTPVTISAYSYVEARLTLRHEDEVIAETTSDRITTMVNLPNASVTTYTVVATYRGDTATTAVTFITGDPEVAAVPDNARPGATRTADGGVLLHLRAPLKSDVFVVGNFNNWTPVASARMKVAPNDTSFWLKIAPEDLPAGDLLYQYAVDDDGRFADPYSTLVLDPDDDPYIGSETFAGIPEYPSGEAEGIVTWLRLDAPEYQWETEEYTMPDPEKMVVYELLVRDFIAAHDFQTLTDTLDYLERLGVNTIELLPVSEFEGNISWGYNPSFHMALDKYYGSPEALKGFVDAAHARGMAVVLDVVYNHAFGESSLIRMWPGNQSYAPGPDNPYANVTARHPFNVGYDLNHESALTREYVKTTLQYWLEEFRIDGFRFDLSKGFTQNFSNDVGAWNRYDADRIAIIKEYADLVWSVNEDAYMIMEHLGESREENELAQYGQGMYFWSGYQPHDAYLEAAMGYHAGNGSNFSSVLAENRGFGQRSLVAYMESHDEERMAYKNLQFGNGSGSYSVKYPGTALDRVELASAFFYTLPGPKMLWQFGELGYDYPINYCTDGTVNNGCRTGPKPIVWEYRNDPKRQEIYHTIADLLYVRNNYDYFHGEVTASNFGGEVKYVHLDSEDGPAAIVGNFGVTTNTTTHAVPAAGTWYDYFTGESVEITNSSASIQLAPGEYRLYLSQPVERSGGRLTSTNDEEVARLAFTLSPNPTGGQLRTSFFLEQAATVSVTLIDLMGRPVRQLHSGFLPAGPQQLAAELGGLPAGTYFVRITEGRQSAVRPLILR</sequence>
<gene>
    <name evidence="4" type="ORF">CGL56_06725</name>
</gene>
<evidence type="ECO:0000259" key="3">
    <source>
        <dbReference type="SMART" id="SM00642"/>
    </source>
</evidence>
<dbReference type="EMBL" id="PDLO01000002">
    <property type="protein sequence ID" value="PHK99147.1"/>
    <property type="molecule type" value="Genomic_DNA"/>
</dbReference>
<dbReference type="Gene3D" id="2.60.40.10">
    <property type="entry name" value="Immunoglobulins"/>
    <property type="match status" value="1"/>
</dbReference>
<organism evidence="4 5">
    <name type="scientific">Neolewinella marina</name>
    <dbReference type="NCBI Taxonomy" id="438751"/>
    <lineage>
        <taxon>Bacteria</taxon>
        <taxon>Pseudomonadati</taxon>
        <taxon>Bacteroidota</taxon>
        <taxon>Saprospiria</taxon>
        <taxon>Saprospirales</taxon>
        <taxon>Lewinellaceae</taxon>
        <taxon>Neolewinella</taxon>
    </lineage>
</organism>
<dbReference type="SMART" id="SM00642">
    <property type="entry name" value="Aamy"/>
    <property type="match status" value="1"/>
</dbReference>
<keyword evidence="5" id="KW-1185">Reference proteome</keyword>
<dbReference type="InterPro" id="IPR017853">
    <property type="entry name" value="GH"/>
</dbReference>
<dbReference type="SUPFAM" id="SSF81296">
    <property type="entry name" value="E set domains"/>
    <property type="match status" value="1"/>
</dbReference>